<feature type="compositionally biased region" description="Polar residues" evidence="1">
    <location>
        <begin position="452"/>
        <end position="469"/>
    </location>
</feature>
<accession>A0A1G4AQP8</accession>
<gene>
    <name evidence="2" type="ORF">CORC01_13290</name>
</gene>
<feature type="region of interest" description="Disordered" evidence="1">
    <location>
        <begin position="329"/>
        <end position="349"/>
    </location>
</feature>
<dbReference type="EMBL" id="MJBS01000186">
    <property type="protein sequence ID" value="OHE91425.1"/>
    <property type="molecule type" value="Genomic_DNA"/>
</dbReference>
<sequence>MAETVLDVLQMPNPWLNASSVSGGSNTTGRDWISVDSWRPWTEFTFETLLSVFQRPLMASWRNPPVVDPGSDFDHDIRDELSLDYFLEKFLFPIINRALERAAAVNSTREVFYVSPGSWCHGSGPPDWGLVAVSNLFEGKYNNILPGDTKLSAKWQPWMEQSQSESERYQWTLPISQVNTYAADSGCRYGYIITDQHFVALRFSKENVDLGSASSRPSRIPQSSHQRVASGETDLSSIMDAMSLDSFGAQSFIDNNLLNIDYQAPEYAVIPWSTSGRRRLTVKMALFCLCLMAAGGVTHIEGNYPPLDSWNQQDRHRFIHNTSGVLSKRVPPGATIVNPSFDEDQHSNHDNTNAELLREDESYYHRDPAAELHDDNQAYEEDSDAQNEPVGVDEESDQYLHSSTQQEQDDRRATPGPPLTEYSHQFGTNQGWFRHQEAETDVSLGALEPEIENTSHPGPSRSAQRSGRQYTEVKIQKRMLGGYKFAWKGGEVTTTKEEWKAEGDMLKLKKKFDGHYIKGRKP</sequence>
<dbReference type="RefSeq" id="XP_022468598.1">
    <property type="nucleotide sequence ID" value="XM_022624907.1"/>
</dbReference>
<feature type="compositionally biased region" description="Acidic residues" evidence="1">
    <location>
        <begin position="378"/>
        <end position="397"/>
    </location>
</feature>
<dbReference type="Proteomes" id="UP000176998">
    <property type="component" value="Unassembled WGS sequence"/>
</dbReference>
<dbReference type="OrthoDB" id="4851245at2759"/>
<feature type="region of interest" description="Disordered" evidence="1">
    <location>
        <begin position="212"/>
        <end position="231"/>
    </location>
</feature>
<keyword evidence="3" id="KW-1185">Reference proteome</keyword>
<reference evidence="2 3" key="1">
    <citation type="submission" date="2016-09" db="EMBL/GenBank/DDBJ databases">
        <authorList>
            <person name="Capua I."/>
            <person name="De Benedictis P."/>
            <person name="Joannis T."/>
            <person name="Lombin L.H."/>
            <person name="Cattoli G."/>
        </authorList>
    </citation>
    <scope>NUCLEOTIDE SEQUENCE [LARGE SCALE GENOMIC DNA]</scope>
    <source>
        <strain evidence="2 3">IMI 309357</strain>
    </source>
</reference>
<evidence type="ECO:0000313" key="3">
    <source>
        <dbReference type="Proteomes" id="UP000176998"/>
    </source>
</evidence>
<feature type="region of interest" description="Disordered" evidence="1">
    <location>
        <begin position="378"/>
        <end position="425"/>
    </location>
</feature>
<dbReference type="STRING" id="1209926.A0A1G4AQP8"/>
<feature type="compositionally biased region" description="Polar residues" evidence="1">
    <location>
        <begin position="212"/>
        <end position="227"/>
    </location>
</feature>
<feature type="region of interest" description="Disordered" evidence="1">
    <location>
        <begin position="450"/>
        <end position="469"/>
    </location>
</feature>
<organism evidence="2 3">
    <name type="scientific">Colletotrichum orchidophilum</name>
    <dbReference type="NCBI Taxonomy" id="1209926"/>
    <lineage>
        <taxon>Eukaryota</taxon>
        <taxon>Fungi</taxon>
        <taxon>Dikarya</taxon>
        <taxon>Ascomycota</taxon>
        <taxon>Pezizomycotina</taxon>
        <taxon>Sordariomycetes</taxon>
        <taxon>Hypocreomycetidae</taxon>
        <taxon>Glomerellales</taxon>
        <taxon>Glomerellaceae</taxon>
        <taxon>Colletotrichum</taxon>
    </lineage>
</organism>
<comment type="caution">
    <text evidence="2">The sequence shown here is derived from an EMBL/GenBank/DDBJ whole genome shotgun (WGS) entry which is preliminary data.</text>
</comment>
<evidence type="ECO:0000313" key="2">
    <source>
        <dbReference type="EMBL" id="OHE91425.1"/>
    </source>
</evidence>
<dbReference type="AlphaFoldDB" id="A0A1G4AQP8"/>
<name>A0A1G4AQP8_9PEZI</name>
<protein>
    <submittedName>
        <fullName evidence="2">Uncharacterized protein</fullName>
    </submittedName>
</protein>
<proteinExistence type="predicted"/>
<evidence type="ECO:0000256" key="1">
    <source>
        <dbReference type="SAM" id="MobiDB-lite"/>
    </source>
</evidence>
<dbReference type="GeneID" id="34566417"/>